<evidence type="ECO:0000256" key="5">
    <source>
        <dbReference type="PIRSR" id="PIRSR638970-1"/>
    </source>
</evidence>
<dbReference type="Pfam" id="PF02278">
    <property type="entry name" value="Lyase_8"/>
    <property type="match status" value="1"/>
</dbReference>
<dbReference type="InterPro" id="IPR003343">
    <property type="entry name" value="Big_2"/>
</dbReference>
<evidence type="ECO:0000256" key="7">
    <source>
        <dbReference type="SAM" id="MobiDB-lite"/>
    </source>
</evidence>
<comment type="similarity">
    <text evidence="1">Belongs to the polysaccharide lyase 8 family.</text>
</comment>
<keyword evidence="4 10" id="KW-0456">Lyase</keyword>
<dbReference type="Pfam" id="PF19127">
    <property type="entry name" value="Choline_bind_3"/>
    <property type="match status" value="1"/>
</dbReference>
<evidence type="ECO:0000256" key="8">
    <source>
        <dbReference type="SAM" id="SignalP"/>
    </source>
</evidence>
<dbReference type="Pfam" id="PF08124">
    <property type="entry name" value="Lyase_8_N"/>
    <property type="match status" value="1"/>
</dbReference>
<dbReference type="Gene3D" id="2.60.120.260">
    <property type="entry name" value="Galactose-binding domain-like"/>
    <property type="match status" value="1"/>
</dbReference>
<dbReference type="PANTHER" id="PTHR38481">
    <property type="entry name" value="HYALURONATE LYASE"/>
    <property type="match status" value="1"/>
</dbReference>
<dbReference type="Pfam" id="PF02368">
    <property type="entry name" value="Big_2"/>
    <property type="match status" value="1"/>
</dbReference>
<dbReference type="Gene3D" id="2.60.40.1080">
    <property type="match status" value="1"/>
</dbReference>
<feature type="signal peptide" evidence="8">
    <location>
        <begin position="1"/>
        <end position="33"/>
    </location>
</feature>
<dbReference type="InterPro" id="IPR012970">
    <property type="entry name" value="Lyase_8_alpha_N"/>
</dbReference>
<dbReference type="GO" id="GO:0016837">
    <property type="term" value="F:carbon-oxygen lyase activity, acting on polysaccharides"/>
    <property type="evidence" value="ECO:0007669"/>
    <property type="project" value="UniProtKB-ARBA"/>
</dbReference>
<dbReference type="InterPro" id="IPR014718">
    <property type="entry name" value="GH-type_carb-bd"/>
</dbReference>
<dbReference type="GO" id="GO:0005975">
    <property type="term" value="P:carbohydrate metabolic process"/>
    <property type="evidence" value="ECO:0007669"/>
    <property type="project" value="InterPro"/>
</dbReference>
<evidence type="ECO:0000259" key="9">
    <source>
        <dbReference type="SMART" id="SM00635"/>
    </source>
</evidence>
<dbReference type="PANTHER" id="PTHR38481:SF1">
    <property type="entry name" value="HYALURONATE LYASE"/>
    <property type="match status" value="1"/>
</dbReference>
<dbReference type="InterPro" id="IPR004103">
    <property type="entry name" value="Lyase_8_C"/>
</dbReference>
<feature type="region of interest" description="Disordered" evidence="7">
    <location>
        <begin position="50"/>
        <end position="86"/>
    </location>
</feature>
<organism evidence="10 11">
    <name type="scientific">Hungatella hathewayi</name>
    <dbReference type="NCBI Taxonomy" id="154046"/>
    <lineage>
        <taxon>Bacteria</taxon>
        <taxon>Bacillati</taxon>
        <taxon>Bacillota</taxon>
        <taxon>Clostridia</taxon>
        <taxon>Lachnospirales</taxon>
        <taxon>Lachnospiraceae</taxon>
        <taxon>Hungatella</taxon>
    </lineage>
</organism>
<evidence type="ECO:0000256" key="3">
    <source>
        <dbReference type="ARBA" id="ARBA00022737"/>
    </source>
</evidence>
<gene>
    <name evidence="10" type="ORF">DWX31_03465</name>
</gene>
<evidence type="ECO:0000256" key="4">
    <source>
        <dbReference type="ARBA" id="ARBA00023239"/>
    </source>
</evidence>
<feature type="domain" description="BIG2" evidence="9">
    <location>
        <begin position="269"/>
        <end position="343"/>
    </location>
</feature>
<dbReference type="SUPFAM" id="SSF48230">
    <property type="entry name" value="Chondroitin AC/alginate lyase"/>
    <property type="match status" value="1"/>
</dbReference>
<proteinExistence type="inferred from homology"/>
<dbReference type="Gene3D" id="2.60.220.10">
    <property type="entry name" value="Polysaccharide lyase family 8-like, C-terminal"/>
    <property type="match status" value="1"/>
</dbReference>
<reference evidence="10 11" key="1">
    <citation type="submission" date="2018-08" db="EMBL/GenBank/DDBJ databases">
        <title>A genome reference for cultivated species of the human gut microbiota.</title>
        <authorList>
            <person name="Zou Y."/>
            <person name="Xue W."/>
            <person name="Luo G."/>
        </authorList>
    </citation>
    <scope>NUCLEOTIDE SEQUENCE [LARGE SCALE GENOMIC DNA]</scope>
    <source>
        <strain evidence="10 11">AF19-13AC</strain>
    </source>
</reference>
<dbReference type="InterPro" id="IPR038970">
    <property type="entry name" value="Lyase_8"/>
</dbReference>
<dbReference type="GO" id="GO:0030246">
    <property type="term" value="F:carbohydrate binding"/>
    <property type="evidence" value="ECO:0007669"/>
    <property type="project" value="InterPro"/>
</dbReference>
<name>A0A3E3DSH3_9FIRM</name>
<feature type="active site" evidence="5">
    <location>
        <position position="603"/>
    </location>
</feature>
<dbReference type="SUPFAM" id="SSF49373">
    <property type="entry name" value="Invasin/intimin cell-adhesion fragments"/>
    <property type="match status" value="1"/>
</dbReference>
<sequence length="1533" mass="169443">MRKNTKVNRHTARAAAVVLAAVMAVQPTAPAMASLQYGKMVSAASTRYSGRAASPSDADTGRGSGKSTPSNATPSNPHKPEASEKATLSNALHREATNIHPNGSFETTSKTTNAEYQKVWVNEIMPTGWGMWPKPTGSEKMSFEIAEDPAEAPEGSNYLRIRSETKSSRLGISYPIKGIADTKSTYLCTFYVKTENVLGTGFYARLTWLLPGGSGEYIETERITGTTDGWTQYGFLSQNPPASATGIQIEFYADQMAGEVCLDDVQILPTYSLRLNKTEASMFTGDTLELKAACSDGYESQIEWYSKNPEIADVDENGIVTAYSMGAAEITAKTDDYHEAVCRISVEDGNLRPYYQTIRENWKNRLTGNNIEDPSDEVYAAMMEDLTETAAKYWETMKKGGSDRRILWDDIDFTYQKQDTTANVTEGLGTGFSRIEQMATAYSAKGSSLYQKEELKEDIIGALEWVYATMYNDTMNVKKDLYGNWWHWFIGMPQSLCNTVILMYDDLPPELIEREARTLENFNEDPNKRYHTTSGSEIKNTAANLIDASLVSALRSSIGETSRPLNMAKEALDKSIGFVSDGNGYYEDGSYIDHGNLAYTGGYGSTLLGGIEKLLFIVDGSPWEVADDKLTSIFQWIWTGIRPLYADGAMMDMTTGRGIARPSTNDQTVGRGLLKPVSHLADIAPADEREAFRAFAKTEIQAGLEYNEDFFLGMTVADMTAMKNLLADNSLDEDHEVYHKNFGVMDKAVYHGENFDLGISMYSRRTGNFEYGNNENRKGWHMSDGALYLYNGDQSQYADVYWPTVDPHRLAGITTDHTEGFIPTDGTWNPHVSSKDWVGGSSVLSQYGTVGMDFEGETKSGAISSLKAKKSWFTFPDAVAALGTGISSSEGKSTETIVDNRKAMENAENTVWIDGLEADLTTGEPASASMNWALLEGNNGESQNIGYYFPEETEVTVLKETRTGNWRDINTAVAAGSANDKEIIRSYISFAVDHGTDPQNDTYSYVLLPGRTPDDMAEFSENPEVIILANTPEVQAVKNTKYGVSGYNFWTACDPEDLPVSAKTPASVTLAEENGLITAGISNPTQNGKDTIIVLNSLYEAVEAEEGVTAALQNGKTIITVEGTKDFGKTYTIVLESLDEKLARWQNEIENATRAEKSNVEMILKEVQALDTAHFNEEQTLLITAVIEAAKEKLALMDSADEIMAPITGIDEVTYENADAVEELLKKYENLTEEEKSVLSESDQAKIRELLAGFQKEEIHTTADGITVKAANGTMDVRTAFLLTDESDSIGIFQESLSGTAALLTLFRPELLLKGKNLSLNDHPVRVTAKAPAIESGQKGTLKLYRFVPAAKARAAAAPEEVTYTANHDGTITFEINRDAIYGFALYKETAPEPEPDPDPQPDPDPHPDPAPDSKPSNDRNTSTSDVSDGTWILDINGWWFKQYNGTWPSSQWKWIKGCWYRFNESGYMQTGWILDQNLWYYLKPDGSMAADEWIFYKDRWYYLNRNGEMAANTSVTWKNVVYHLGADGAMAE</sequence>
<dbReference type="EMBL" id="QTJW01000002">
    <property type="protein sequence ID" value="RGD72105.1"/>
    <property type="molecule type" value="Genomic_DNA"/>
</dbReference>
<feature type="compositionally biased region" description="Polar residues" evidence="7">
    <location>
        <begin position="65"/>
        <end position="76"/>
    </location>
</feature>
<dbReference type="SUPFAM" id="SSF74650">
    <property type="entry name" value="Galactose mutarotase-like"/>
    <property type="match status" value="1"/>
</dbReference>
<dbReference type="Pfam" id="PF02884">
    <property type="entry name" value="Lyase_8_C"/>
    <property type="match status" value="1"/>
</dbReference>
<protein>
    <submittedName>
        <fullName evidence="10">Sugar lyase</fullName>
    </submittedName>
</protein>
<evidence type="ECO:0000256" key="1">
    <source>
        <dbReference type="ARBA" id="ARBA00006699"/>
    </source>
</evidence>
<feature type="region of interest" description="Disordered" evidence="7">
    <location>
        <begin position="1390"/>
        <end position="1427"/>
    </location>
</feature>
<dbReference type="SUPFAM" id="SSF69360">
    <property type="entry name" value="Cell wall binding repeat"/>
    <property type="match status" value="1"/>
</dbReference>
<evidence type="ECO:0000256" key="2">
    <source>
        <dbReference type="ARBA" id="ARBA00022729"/>
    </source>
</evidence>
<dbReference type="InterPro" id="IPR011071">
    <property type="entry name" value="Lyase_8-like_C"/>
</dbReference>
<feature type="active site" evidence="5">
    <location>
        <position position="657"/>
    </location>
</feature>
<feature type="repeat" description="Cell wall-binding" evidence="6">
    <location>
        <begin position="1470"/>
        <end position="1489"/>
    </location>
</feature>
<feature type="compositionally biased region" description="Acidic residues" evidence="7">
    <location>
        <begin position="1392"/>
        <end position="1402"/>
    </location>
</feature>
<keyword evidence="3" id="KW-0677">Repeat</keyword>
<dbReference type="Gene3D" id="2.10.270.10">
    <property type="entry name" value="Cholin Binding"/>
    <property type="match status" value="1"/>
</dbReference>
<keyword evidence="2 8" id="KW-0732">Signal</keyword>
<dbReference type="GO" id="GO:0005576">
    <property type="term" value="C:extracellular region"/>
    <property type="evidence" value="ECO:0007669"/>
    <property type="project" value="InterPro"/>
</dbReference>
<dbReference type="OrthoDB" id="6636047at2"/>
<dbReference type="RefSeq" id="WP_029465606.1">
    <property type="nucleotide sequence ID" value="NZ_QTJW01000002.1"/>
</dbReference>
<dbReference type="InterPro" id="IPR008964">
    <property type="entry name" value="Invasin/intimin_cell_adhesion"/>
</dbReference>
<dbReference type="CDD" id="cd01083">
    <property type="entry name" value="GAG_Lyase"/>
    <property type="match status" value="1"/>
</dbReference>
<dbReference type="InterPro" id="IPR008929">
    <property type="entry name" value="Chondroitin_lyas"/>
</dbReference>
<dbReference type="PROSITE" id="PS51170">
    <property type="entry name" value="CW"/>
    <property type="match status" value="1"/>
</dbReference>
<feature type="compositionally biased region" description="Basic and acidic residues" evidence="7">
    <location>
        <begin position="1404"/>
        <end position="1418"/>
    </location>
</feature>
<feature type="chain" id="PRO_5017670217" evidence="8">
    <location>
        <begin position="34"/>
        <end position="1533"/>
    </location>
</feature>
<dbReference type="SUPFAM" id="SSF49863">
    <property type="entry name" value="Hyaluronate lyase-like, C-terminal domain"/>
    <property type="match status" value="1"/>
</dbReference>
<comment type="caution">
    <text evidence="10">The sequence shown here is derived from an EMBL/GenBank/DDBJ whole genome shotgun (WGS) entry which is preliminary data.</text>
</comment>
<dbReference type="Proteomes" id="UP000261023">
    <property type="component" value="Unassembled WGS sequence"/>
</dbReference>
<dbReference type="InterPro" id="IPR018337">
    <property type="entry name" value="Cell_wall/Cho-bd_repeat"/>
</dbReference>
<evidence type="ECO:0000313" key="10">
    <source>
        <dbReference type="EMBL" id="RGD72105.1"/>
    </source>
</evidence>
<evidence type="ECO:0000256" key="6">
    <source>
        <dbReference type="PROSITE-ProRule" id="PRU00591"/>
    </source>
</evidence>
<dbReference type="InterPro" id="IPR003159">
    <property type="entry name" value="Lyase_8_central_dom"/>
</dbReference>
<accession>A0A3E3DSH3</accession>
<dbReference type="Gene3D" id="1.50.10.100">
    <property type="entry name" value="Chondroitin AC/alginate lyase"/>
    <property type="match status" value="1"/>
</dbReference>
<dbReference type="SMART" id="SM00635">
    <property type="entry name" value="BID_2"/>
    <property type="match status" value="1"/>
</dbReference>
<dbReference type="Gene3D" id="2.70.98.10">
    <property type="match status" value="1"/>
</dbReference>
<feature type="active site" evidence="5">
    <location>
        <position position="594"/>
    </location>
</feature>
<dbReference type="InterPro" id="IPR011013">
    <property type="entry name" value="Gal_mutarotase_sf_dom"/>
</dbReference>
<evidence type="ECO:0000313" key="11">
    <source>
        <dbReference type="Proteomes" id="UP000261023"/>
    </source>
</evidence>